<dbReference type="Pfam" id="PF14145">
    <property type="entry name" value="YrhK"/>
    <property type="match status" value="2"/>
</dbReference>
<dbReference type="OrthoDB" id="369339at2759"/>
<feature type="domain" description="YrhK" evidence="2">
    <location>
        <begin position="39"/>
        <end position="90"/>
    </location>
</feature>
<reference evidence="3 4" key="1">
    <citation type="submission" date="2012-04" db="EMBL/GenBank/DDBJ databases">
        <title>The Genome Sequence of Saprolegnia declina VS20.</title>
        <authorList>
            <consortium name="The Broad Institute Genome Sequencing Platform"/>
            <person name="Russ C."/>
            <person name="Nusbaum C."/>
            <person name="Tyler B."/>
            <person name="van West P."/>
            <person name="Dieguez-Uribeondo J."/>
            <person name="de Bruijn I."/>
            <person name="Tripathy S."/>
            <person name="Jiang R."/>
            <person name="Young S.K."/>
            <person name="Zeng Q."/>
            <person name="Gargeya S."/>
            <person name="Fitzgerald M."/>
            <person name="Haas B."/>
            <person name="Abouelleil A."/>
            <person name="Alvarado L."/>
            <person name="Arachchi H.M."/>
            <person name="Berlin A."/>
            <person name="Chapman S.B."/>
            <person name="Goldberg J."/>
            <person name="Griggs A."/>
            <person name="Gujja S."/>
            <person name="Hansen M."/>
            <person name="Howarth C."/>
            <person name="Imamovic A."/>
            <person name="Larimer J."/>
            <person name="McCowen C."/>
            <person name="Montmayeur A."/>
            <person name="Murphy C."/>
            <person name="Neiman D."/>
            <person name="Pearson M."/>
            <person name="Priest M."/>
            <person name="Roberts A."/>
            <person name="Saif S."/>
            <person name="Shea T."/>
            <person name="Sisk P."/>
            <person name="Sykes S."/>
            <person name="Wortman J."/>
            <person name="Nusbaum C."/>
            <person name="Birren B."/>
        </authorList>
    </citation>
    <scope>NUCLEOTIDE SEQUENCE [LARGE SCALE GENOMIC DNA]</scope>
    <source>
        <strain evidence="3 4">VS20</strain>
    </source>
</reference>
<organism evidence="3 4">
    <name type="scientific">Saprolegnia diclina (strain VS20)</name>
    <dbReference type="NCBI Taxonomy" id="1156394"/>
    <lineage>
        <taxon>Eukaryota</taxon>
        <taxon>Sar</taxon>
        <taxon>Stramenopiles</taxon>
        <taxon>Oomycota</taxon>
        <taxon>Saprolegniomycetes</taxon>
        <taxon>Saprolegniales</taxon>
        <taxon>Saprolegniaceae</taxon>
        <taxon>Saprolegnia</taxon>
    </lineage>
</organism>
<dbReference type="AlphaFoldDB" id="T0R0C4"/>
<name>T0R0C4_SAPDV</name>
<evidence type="ECO:0000256" key="1">
    <source>
        <dbReference type="SAM" id="Phobius"/>
    </source>
</evidence>
<dbReference type="RefSeq" id="XP_008621146.1">
    <property type="nucleotide sequence ID" value="XM_008622924.1"/>
</dbReference>
<feature type="transmembrane region" description="Helical" evidence="1">
    <location>
        <begin position="68"/>
        <end position="93"/>
    </location>
</feature>
<feature type="transmembrane region" description="Helical" evidence="1">
    <location>
        <begin position="172"/>
        <end position="196"/>
    </location>
</feature>
<dbReference type="EMBL" id="JH767279">
    <property type="protein sequence ID" value="EQC25418.1"/>
    <property type="molecule type" value="Genomic_DNA"/>
</dbReference>
<evidence type="ECO:0000259" key="2">
    <source>
        <dbReference type="Pfam" id="PF14145"/>
    </source>
</evidence>
<dbReference type="VEuPathDB" id="FungiDB:SDRG_16706"/>
<evidence type="ECO:0000313" key="3">
    <source>
        <dbReference type="EMBL" id="EQC25418.1"/>
    </source>
</evidence>
<keyword evidence="1" id="KW-0812">Transmembrane</keyword>
<accession>T0R0C4</accession>
<dbReference type="InParanoid" id="T0R0C4"/>
<keyword evidence="4" id="KW-1185">Reference proteome</keyword>
<protein>
    <recommendedName>
        <fullName evidence="2">YrhK domain-containing protein</fullName>
    </recommendedName>
</protein>
<evidence type="ECO:0000313" key="4">
    <source>
        <dbReference type="Proteomes" id="UP000030762"/>
    </source>
</evidence>
<dbReference type="OMA" id="CWAFING"/>
<dbReference type="Proteomes" id="UP000030762">
    <property type="component" value="Unassembled WGS sequence"/>
</dbReference>
<feature type="transmembrane region" description="Helical" evidence="1">
    <location>
        <begin position="135"/>
        <end position="160"/>
    </location>
</feature>
<dbReference type="GeneID" id="19957433"/>
<keyword evidence="1" id="KW-1133">Transmembrane helix</keyword>
<feature type="transmembrane region" description="Helical" evidence="1">
    <location>
        <begin position="33"/>
        <end position="56"/>
    </location>
</feature>
<feature type="domain" description="YrhK" evidence="2">
    <location>
        <begin position="176"/>
        <end position="240"/>
    </location>
</feature>
<keyword evidence="1" id="KW-0472">Membrane</keyword>
<dbReference type="eggNOG" id="ENOG502RYT1">
    <property type="taxonomic scope" value="Eukaryota"/>
</dbReference>
<gene>
    <name evidence="3" type="ORF">SDRG_16706</name>
</gene>
<dbReference type="InterPro" id="IPR025424">
    <property type="entry name" value="YrhK_domain"/>
</dbReference>
<proteinExistence type="predicted"/>
<feature type="transmembrane region" description="Helical" evidence="1">
    <location>
        <begin position="105"/>
        <end position="129"/>
    </location>
</feature>
<sequence length="258" mass="28166">MTTHVQLATPTPDHSSSDISVAVPRSTLEVLQYYFSGSLYWIGGWCFLAGSILYYPRYYTLYDIEGEGALIGAWLFVVGCFTFLIGSCWDAYCAKGCEGTSSLRYFPLICSLWNVVGSVQFVIGGFYFVPVVYATAPSAGCLLFITGCSCFEIALLIDVARMFQVGSIRGQAWWYIAAVFNILGNILFIVGSYYFLPKFLTATDDSEEALAIATDNSVFAINNFVVGSIAFVLAPTAQLIALYLEPAVVPESADKVIV</sequence>